<dbReference type="InterPro" id="IPR025356">
    <property type="entry name" value="DUF4260"/>
</dbReference>
<reference evidence="2 3" key="1">
    <citation type="submission" date="2016-08" db="EMBL/GenBank/DDBJ databases">
        <title>Novel Firmicute Genomes.</title>
        <authorList>
            <person name="Poppleton D.I."/>
            <person name="Gribaldo S."/>
        </authorList>
    </citation>
    <scope>NUCLEOTIDE SEQUENCE [LARGE SCALE GENOMIC DNA]</scope>
    <source>
        <strain evidence="2 3">RAOx-1</strain>
    </source>
</reference>
<dbReference type="EMBL" id="MCHY01000006">
    <property type="protein sequence ID" value="RKD26007.1"/>
    <property type="molecule type" value="Genomic_DNA"/>
</dbReference>
<feature type="transmembrane region" description="Helical" evidence="1">
    <location>
        <begin position="12"/>
        <end position="36"/>
    </location>
</feature>
<protein>
    <recommendedName>
        <fullName evidence="4">DUF4260 domain-containing protein</fullName>
    </recommendedName>
</protein>
<sequence length="115" mass="13360">MNKFLLHLEGFVVLAVSLYFYSHLQFSWVVFLILLFSPDLSAFGYLSNVWVGAVLYNLFHTYTIPIVLLMCGLWTEHSAVLMISLIWIAHIGMDRMLGYGLKYPTQFRDTHLNRV</sequence>
<accession>A0A419SP09</accession>
<keyword evidence="1" id="KW-0472">Membrane</keyword>
<dbReference type="Pfam" id="PF14079">
    <property type="entry name" value="DUF4260"/>
    <property type="match status" value="1"/>
</dbReference>
<feature type="transmembrane region" description="Helical" evidence="1">
    <location>
        <begin position="42"/>
        <end position="59"/>
    </location>
</feature>
<evidence type="ECO:0000313" key="2">
    <source>
        <dbReference type="EMBL" id="RKD26007.1"/>
    </source>
</evidence>
<dbReference type="RefSeq" id="WP_120188687.1">
    <property type="nucleotide sequence ID" value="NZ_MCHY01000006.1"/>
</dbReference>
<evidence type="ECO:0000313" key="3">
    <source>
        <dbReference type="Proteomes" id="UP000284219"/>
    </source>
</evidence>
<dbReference type="AlphaFoldDB" id="A0A419SP09"/>
<dbReference type="Proteomes" id="UP000284219">
    <property type="component" value="Unassembled WGS sequence"/>
</dbReference>
<comment type="caution">
    <text evidence="2">The sequence shown here is derived from an EMBL/GenBank/DDBJ whole genome shotgun (WGS) entry which is preliminary data.</text>
</comment>
<keyword evidence="1" id="KW-1133">Transmembrane helix</keyword>
<dbReference type="OrthoDB" id="9813911at2"/>
<organism evidence="2 3">
    <name type="scientific">Ammoniphilus oxalaticus</name>
    <dbReference type="NCBI Taxonomy" id="66863"/>
    <lineage>
        <taxon>Bacteria</taxon>
        <taxon>Bacillati</taxon>
        <taxon>Bacillota</taxon>
        <taxon>Bacilli</taxon>
        <taxon>Bacillales</taxon>
        <taxon>Paenibacillaceae</taxon>
        <taxon>Aneurinibacillus group</taxon>
        <taxon>Ammoniphilus</taxon>
    </lineage>
</organism>
<evidence type="ECO:0008006" key="4">
    <source>
        <dbReference type="Google" id="ProtNLM"/>
    </source>
</evidence>
<proteinExistence type="predicted"/>
<evidence type="ECO:0000256" key="1">
    <source>
        <dbReference type="SAM" id="Phobius"/>
    </source>
</evidence>
<feature type="transmembrane region" description="Helical" evidence="1">
    <location>
        <begin position="66"/>
        <end position="89"/>
    </location>
</feature>
<keyword evidence="1" id="KW-0812">Transmembrane</keyword>
<keyword evidence="3" id="KW-1185">Reference proteome</keyword>
<name>A0A419SP09_9BACL</name>
<gene>
    <name evidence="2" type="ORF">BEP19_03525</name>
</gene>